<dbReference type="Pfam" id="PF00150">
    <property type="entry name" value="Cellulase"/>
    <property type="match status" value="1"/>
</dbReference>
<sequence length="677" mass="70317">MTTPIPLLRAKIAAGTVAAVTLASVLTTAPATATTTDRARPVHEVAISLLAETSSAAPVFGVADSHLYDLGPDELAARLTELRNLGVTDLRIAVPWVYMEPVKGTYNWAKMDALVSTASELGFTLTGSVTATPTWAGLPLAGAPDPDTYAAFAGAVAARYGSQIAAYEVWNEPNGVIFYAPVDPAGYTRMLKAAYTAIKTANPDAMVLAGSLGATTNVAGISVTPQRFLADMYAAGAAGYFDALSYHPYHYTLPFSAGAGTANTPLDQVRKLYELMVANGDGDKQIWATEYGTATTPGWGVTQAEQAALLRDFLTAWSKLPYTGPAFVYTSQDAQTGILNHEYNFGLFTSDGKPKPAAQVLAELIAASGVGELPDYTAPRMTAARDLYLQLASVGFGLANQALVIPNAAIAVIYNLMPGPLRQAFTAVANAVSAVVAQVAIAVTPVMEAALGLVIRALPQPSVPVSEPTDDETDETTTGVAENAADRDGTGETAGDPGGETTAVLADDADAQLINVPNDDGGHDLVSTTNPDTAQETTVDPVDVGESLTAPVAETEPIADPTEPSEPDTATDSGDSTGETETVSTDEPVDDTDTTTEAEPDTGHTSGVDNATQAGKRTDEASSEDGAVQSDRSPRRGPRTATSPSRQRASTDRADRAEQRSTPRGSGRDNSRTGTGK</sequence>
<evidence type="ECO:0000313" key="7">
    <source>
        <dbReference type="Proteomes" id="UP000178953"/>
    </source>
</evidence>
<evidence type="ECO:0000256" key="2">
    <source>
        <dbReference type="ARBA" id="ARBA00023295"/>
    </source>
</evidence>
<proteinExistence type="predicted"/>
<organism evidence="6 7">
    <name type="scientific">Mycolicibacterium grossiae</name>
    <dbReference type="NCBI Taxonomy" id="1552759"/>
    <lineage>
        <taxon>Bacteria</taxon>
        <taxon>Bacillati</taxon>
        <taxon>Actinomycetota</taxon>
        <taxon>Actinomycetes</taxon>
        <taxon>Mycobacteriales</taxon>
        <taxon>Mycobacteriaceae</taxon>
        <taxon>Mycolicibacterium</taxon>
    </lineage>
</organism>
<dbReference type="InterPro" id="IPR017853">
    <property type="entry name" value="GH"/>
</dbReference>
<dbReference type="SUPFAM" id="SSF51445">
    <property type="entry name" value="(Trans)glycosidases"/>
    <property type="match status" value="1"/>
</dbReference>
<evidence type="ECO:0000259" key="5">
    <source>
        <dbReference type="Pfam" id="PF00150"/>
    </source>
</evidence>
<dbReference type="Proteomes" id="UP000178953">
    <property type="component" value="Unassembled WGS sequence"/>
</dbReference>
<evidence type="ECO:0000313" key="6">
    <source>
        <dbReference type="EMBL" id="OFJ52333.1"/>
    </source>
</evidence>
<feature type="chain" id="PRO_5009451565" description="Glycoside hydrolase family 5 domain-containing protein" evidence="4">
    <location>
        <begin position="34"/>
        <end position="677"/>
    </location>
</feature>
<keyword evidence="1" id="KW-0378">Hydrolase</keyword>
<feature type="region of interest" description="Disordered" evidence="3">
    <location>
        <begin position="461"/>
        <end position="502"/>
    </location>
</feature>
<feature type="compositionally biased region" description="Polar residues" evidence="3">
    <location>
        <begin position="603"/>
        <end position="615"/>
    </location>
</feature>
<feature type="compositionally biased region" description="Acidic residues" evidence="3">
    <location>
        <begin position="587"/>
        <end position="600"/>
    </location>
</feature>
<dbReference type="PANTHER" id="PTHR12631:SF10">
    <property type="entry name" value="BETA-XYLOSIDASE-LIKE PROTEIN-RELATED"/>
    <property type="match status" value="1"/>
</dbReference>
<dbReference type="PANTHER" id="PTHR12631">
    <property type="entry name" value="ALPHA-L-IDURONIDASE"/>
    <property type="match status" value="1"/>
</dbReference>
<dbReference type="GO" id="GO:0000272">
    <property type="term" value="P:polysaccharide catabolic process"/>
    <property type="evidence" value="ECO:0007669"/>
    <property type="project" value="InterPro"/>
</dbReference>
<comment type="caution">
    <text evidence="6">The sequence shown here is derived from an EMBL/GenBank/DDBJ whole genome shotgun (WGS) entry which is preliminary data.</text>
</comment>
<feature type="compositionally biased region" description="Basic and acidic residues" evidence="3">
    <location>
        <begin position="649"/>
        <end position="671"/>
    </location>
</feature>
<protein>
    <recommendedName>
        <fullName evidence="5">Glycoside hydrolase family 5 domain-containing protein</fullName>
    </recommendedName>
</protein>
<dbReference type="InterPro" id="IPR051923">
    <property type="entry name" value="Glycosyl_Hydrolase_39"/>
</dbReference>
<reference evidence="6 7" key="1">
    <citation type="submission" date="2016-09" db="EMBL/GenBank/DDBJ databases">
        <title>genome sequence of Mycobacterium sp. 739 SCH.</title>
        <authorList>
            <person name="Greninger A.L."/>
            <person name="Qin X."/>
            <person name="Jerome K."/>
            <person name="Vora S."/>
            <person name="Quinn K."/>
        </authorList>
    </citation>
    <scope>NUCLEOTIDE SEQUENCE [LARGE SCALE GENOMIC DNA]</scope>
    <source>
        <strain evidence="6 7">SCH</strain>
    </source>
</reference>
<feature type="region of interest" description="Disordered" evidence="3">
    <location>
        <begin position="514"/>
        <end position="677"/>
    </location>
</feature>
<accession>A0A1E8Q1C7</accession>
<gene>
    <name evidence="6" type="ORF">BEL07_17970</name>
</gene>
<feature type="domain" description="Glycoside hydrolase family 5" evidence="5">
    <location>
        <begin position="75"/>
        <end position="309"/>
    </location>
</feature>
<feature type="signal peptide" evidence="4">
    <location>
        <begin position="1"/>
        <end position="33"/>
    </location>
</feature>
<evidence type="ECO:0000256" key="4">
    <source>
        <dbReference type="SAM" id="SignalP"/>
    </source>
</evidence>
<dbReference type="EMBL" id="MCHX01000042">
    <property type="protein sequence ID" value="OFJ52333.1"/>
    <property type="molecule type" value="Genomic_DNA"/>
</dbReference>
<dbReference type="GO" id="GO:0004553">
    <property type="term" value="F:hydrolase activity, hydrolyzing O-glycosyl compounds"/>
    <property type="evidence" value="ECO:0007669"/>
    <property type="project" value="InterPro"/>
</dbReference>
<evidence type="ECO:0000256" key="3">
    <source>
        <dbReference type="SAM" id="MobiDB-lite"/>
    </source>
</evidence>
<keyword evidence="7" id="KW-1185">Reference proteome</keyword>
<keyword evidence="2" id="KW-0326">Glycosidase</keyword>
<dbReference type="Gene3D" id="3.20.20.80">
    <property type="entry name" value="Glycosidases"/>
    <property type="match status" value="1"/>
</dbReference>
<feature type="compositionally biased region" description="Polar residues" evidence="3">
    <location>
        <begin position="526"/>
        <end position="538"/>
    </location>
</feature>
<keyword evidence="4" id="KW-0732">Signal</keyword>
<dbReference type="RefSeq" id="WP_070354484.1">
    <property type="nucleotide sequence ID" value="NZ_MCHX01000042.1"/>
</dbReference>
<name>A0A1E8Q1C7_9MYCO</name>
<evidence type="ECO:0000256" key="1">
    <source>
        <dbReference type="ARBA" id="ARBA00022801"/>
    </source>
</evidence>
<feature type="compositionally biased region" description="Polar residues" evidence="3">
    <location>
        <begin position="568"/>
        <end position="577"/>
    </location>
</feature>
<dbReference type="InterPro" id="IPR001547">
    <property type="entry name" value="Glyco_hydro_5"/>
</dbReference>
<dbReference type="AlphaFoldDB" id="A0A1E8Q1C7"/>